<protein>
    <submittedName>
        <fullName evidence="1">Uncharacterized protein</fullName>
    </submittedName>
</protein>
<evidence type="ECO:0000313" key="2">
    <source>
        <dbReference type="Proteomes" id="UP000241769"/>
    </source>
</evidence>
<organism evidence="1 2">
    <name type="scientific">Planoprotostelium fungivorum</name>
    <dbReference type="NCBI Taxonomy" id="1890364"/>
    <lineage>
        <taxon>Eukaryota</taxon>
        <taxon>Amoebozoa</taxon>
        <taxon>Evosea</taxon>
        <taxon>Variosea</taxon>
        <taxon>Cavosteliida</taxon>
        <taxon>Cavosteliaceae</taxon>
        <taxon>Planoprotostelium</taxon>
    </lineage>
</organism>
<keyword evidence="2" id="KW-1185">Reference proteome</keyword>
<name>A0A2P6MUZ5_9EUKA</name>
<accession>A0A2P6MUZ5</accession>
<sequence length="46" mass="5367">MPPYKGVPKQAQICENRRTESLTVLWEIRRMGIGELIKNWPDGNQI</sequence>
<dbReference type="EMBL" id="MDYQ01000379">
    <property type="protein sequence ID" value="PRP75514.1"/>
    <property type="molecule type" value="Genomic_DNA"/>
</dbReference>
<reference evidence="1 2" key="1">
    <citation type="journal article" date="2018" name="Genome Biol. Evol.">
        <title>Multiple Roots of Fruiting Body Formation in Amoebozoa.</title>
        <authorList>
            <person name="Hillmann F."/>
            <person name="Forbes G."/>
            <person name="Novohradska S."/>
            <person name="Ferling I."/>
            <person name="Riege K."/>
            <person name="Groth M."/>
            <person name="Westermann M."/>
            <person name="Marz M."/>
            <person name="Spaller T."/>
            <person name="Winckler T."/>
            <person name="Schaap P."/>
            <person name="Glockner G."/>
        </authorList>
    </citation>
    <scope>NUCLEOTIDE SEQUENCE [LARGE SCALE GENOMIC DNA]</scope>
    <source>
        <strain evidence="1 2">Jena</strain>
    </source>
</reference>
<dbReference type="Proteomes" id="UP000241769">
    <property type="component" value="Unassembled WGS sequence"/>
</dbReference>
<evidence type="ECO:0000313" key="1">
    <source>
        <dbReference type="EMBL" id="PRP75514.1"/>
    </source>
</evidence>
<gene>
    <name evidence="1" type="ORF">PROFUN_15663</name>
</gene>
<dbReference type="InParanoid" id="A0A2P6MUZ5"/>
<proteinExistence type="predicted"/>
<dbReference type="AlphaFoldDB" id="A0A2P6MUZ5"/>
<comment type="caution">
    <text evidence="1">The sequence shown here is derived from an EMBL/GenBank/DDBJ whole genome shotgun (WGS) entry which is preliminary data.</text>
</comment>